<evidence type="ECO:0000256" key="4">
    <source>
        <dbReference type="ARBA" id="ARBA00023163"/>
    </source>
</evidence>
<dbReference type="CDD" id="cd08422">
    <property type="entry name" value="PBP2_CrgA_like"/>
    <property type="match status" value="1"/>
</dbReference>
<dbReference type="EMBL" id="UGOD01000001">
    <property type="protein sequence ID" value="STX52212.1"/>
    <property type="molecule type" value="Genomic_DNA"/>
</dbReference>
<dbReference type="PANTHER" id="PTHR30537">
    <property type="entry name" value="HTH-TYPE TRANSCRIPTIONAL REGULATOR"/>
    <property type="match status" value="1"/>
</dbReference>
<dbReference type="GO" id="GO:0003700">
    <property type="term" value="F:DNA-binding transcription factor activity"/>
    <property type="evidence" value="ECO:0007669"/>
    <property type="project" value="InterPro"/>
</dbReference>
<dbReference type="Pfam" id="PF00126">
    <property type="entry name" value="HTH_1"/>
    <property type="match status" value="1"/>
</dbReference>
<dbReference type="InterPro" id="IPR005119">
    <property type="entry name" value="LysR_subst-bd"/>
</dbReference>
<organism evidence="6 7">
    <name type="scientific">Legionella busanensis</name>
    <dbReference type="NCBI Taxonomy" id="190655"/>
    <lineage>
        <taxon>Bacteria</taxon>
        <taxon>Pseudomonadati</taxon>
        <taxon>Pseudomonadota</taxon>
        <taxon>Gammaproteobacteria</taxon>
        <taxon>Legionellales</taxon>
        <taxon>Legionellaceae</taxon>
        <taxon>Legionella</taxon>
    </lineage>
</organism>
<dbReference type="PROSITE" id="PS50931">
    <property type="entry name" value="HTH_LYSR"/>
    <property type="match status" value="1"/>
</dbReference>
<dbReference type="SUPFAM" id="SSF53850">
    <property type="entry name" value="Periplasmic binding protein-like II"/>
    <property type="match status" value="1"/>
</dbReference>
<evidence type="ECO:0000256" key="1">
    <source>
        <dbReference type="ARBA" id="ARBA00009437"/>
    </source>
</evidence>
<keyword evidence="3" id="KW-0238">DNA-binding</keyword>
<dbReference type="InterPro" id="IPR000847">
    <property type="entry name" value="LysR_HTH_N"/>
</dbReference>
<feature type="domain" description="HTH lysR-type" evidence="5">
    <location>
        <begin position="1"/>
        <end position="59"/>
    </location>
</feature>
<dbReference type="Gene3D" id="1.10.10.10">
    <property type="entry name" value="Winged helix-like DNA-binding domain superfamily/Winged helix DNA-binding domain"/>
    <property type="match status" value="1"/>
</dbReference>
<evidence type="ECO:0000259" key="5">
    <source>
        <dbReference type="PROSITE" id="PS50931"/>
    </source>
</evidence>
<accession>A0A378JVH9</accession>
<dbReference type="GO" id="GO:0006351">
    <property type="term" value="P:DNA-templated transcription"/>
    <property type="evidence" value="ECO:0007669"/>
    <property type="project" value="TreeGrafter"/>
</dbReference>
<evidence type="ECO:0000313" key="7">
    <source>
        <dbReference type="Proteomes" id="UP000254794"/>
    </source>
</evidence>
<dbReference type="FunFam" id="1.10.10.10:FF:000001">
    <property type="entry name" value="LysR family transcriptional regulator"/>
    <property type="match status" value="1"/>
</dbReference>
<reference evidence="6 7" key="1">
    <citation type="submission" date="2018-06" db="EMBL/GenBank/DDBJ databases">
        <authorList>
            <consortium name="Pathogen Informatics"/>
            <person name="Doyle S."/>
        </authorList>
    </citation>
    <scope>NUCLEOTIDE SEQUENCE [LARGE SCALE GENOMIC DNA]</scope>
    <source>
        <strain evidence="6 7">NCTC13316</strain>
    </source>
</reference>
<keyword evidence="4" id="KW-0804">Transcription</keyword>
<dbReference type="InterPro" id="IPR058163">
    <property type="entry name" value="LysR-type_TF_proteobact-type"/>
</dbReference>
<dbReference type="PANTHER" id="PTHR30537:SF5">
    <property type="entry name" value="HTH-TYPE TRANSCRIPTIONAL ACTIVATOR TTDR-RELATED"/>
    <property type="match status" value="1"/>
</dbReference>
<name>A0A378JVH9_9GAMM</name>
<evidence type="ECO:0000313" key="6">
    <source>
        <dbReference type="EMBL" id="STX52212.1"/>
    </source>
</evidence>
<dbReference type="AlphaFoldDB" id="A0A378JVH9"/>
<dbReference type="InterPro" id="IPR036390">
    <property type="entry name" value="WH_DNA-bd_sf"/>
</dbReference>
<comment type="similarity">
    <text evidence="1">Belongs to the LysR transcriptional regulatory family.</text>
</comment>
<protein>
    <submittedName>
        <fullName evidence="6">Transcriptional regulator</fullName>
    </submittedName>
</protein>
<proteinExistence type="inferred from homology"/>
<evidence type="ECO:0000256" key="3">
    <source>
        <dbReference type="ARBA" id="ARBA00023125"/>
    </source>
</evidence>
<dbReference type="GO" id="GO:0043565">
    <property type="term" value="F:sequence-specific DNA binding"/>
    <property type="evidence" value="ECO:0007669"/>
    <property type="project" value="TreeGrafter"/>
</dbReference>
<evidence type="ECO:0000256" key="2">
    <source>
        <dbReference type="ARBA" id="ARBA00023015"/>
    </source>
</evidence>
<dbReference type="Proteomes" id="UP000254794">
    <property type="component" value="Unassembled WGS sequence"/>
</dbReference>
<keyword evidence="7" id="KW-1185">Reference proteome</keyword>
<dbReference type="Gene3D" id="3.40.190.290">
    <property type="match status" value="1"/>
</dbReference>
<dbReference type="InterPro" id="IPR036388">
    <property type="entry name" value="WH-like_DNA-bd_sf"/>
</dbReference>
<gene>
    <name evidence="6" type="primary">dmlR_2</name>
    <name evidence="6" type="ORF">NCTC13316_02316</name>
</gene>
<dbReference type="PRINTS" id="PR00039">
    <property type="entry name" value="HTHLYSR"/>
</dbReference>
<dbReference type="SUPFAM" id="SSF46785">
    <property type="entry name" value="Winged helix' DNA-binding domain"/>
    <property type="match status" value="1"/>
</dbReference>
<dbReference type="Pfam" id="PF03466">
    <property type="entry name" value="LysR_substrate"/>
    <property type="match status" value="1"/>
</dbReference>
<sequence length="291" mass="32452">MNTFGLIQTFCRVAQSCNFTLAAKALNISAAAVSKQISLLEKELGAALFARTTRKVTLTALGEMYYQEVQGVLISLERATNMVAKFKTEPLGLVRVKSARFFAEQIIIPRMVGFKEKYPNIILDLQIAEQVPHLPAEDLDVVFGMSMPVASNSIQKKIGTTRYVFCAAKSYLKQAAELRKPSDLTKHAYITHSMRVPNDSWTFANGETIFLKPSLFLNDATAMVDCACQGLGVIALHAYQVKNALEKGDLVEVLTDYPMPTIPVFIFYHPARFMQPKVKVWVEAMIKDISF</sequence>
<keyword evidence="2" id="KW-0805">Transcription regulation</keyword>